<comment type="caution">
    <text evidence="7">Lacks conserved residue(s) required for the propagation of feature annotation.</text>
</comment>
<feature type="transmembrane region" description="Helical" evidence="7">
    <location>
        <begin position="7"/>
        <end position="25"/>
    </location>
</feature>
<keyword evidence="6 7" id="KW-0472">Membrane</keyword>
<proteinExistence type="inferred from homology"/>
<dbReference type="Pfam" id="PF09335">
    <property type="entry name" value="VTT_dom"/>
    <property type="match status" value="1"/>
</dbReference>
<dbReference type="GO" id="GO:0005886">
    <property type="term" value="C:plasma membrane"/>
    <property type="evidence" value="ECO:0007669"/>
    <property type="project" value="UniProtKB-SubCell"/>
</dbReference>
<dbReference type="PANTHER" id="PTHR30353:SF0">
    <property type="entry name" value="TRANSMEMBRANE PROTEIN"/>
    <property type="match status" value="1"/>
</dbReference>
<dbReference type="EMBL" id="UGNV01000001">
    <property type="protein sequence ID" value="STX28109.1"/>
    <property type="molecule type" value="Genomic_DNA"/>
</dbReference>
<evidence type="ECO:0000256" key="4">
    <source>
        <dbReference type="ARBA" id="ARBA00022692"/>
    </source>
</evidence>
<sequence>MDPISQIIIVINNYITLLLAKVYHLTNDYREYLSDNMQDLIYFILHIDTYLVNFASAHGAWTYLALFAVIFCETGLIILPFLPGDSLLFVAGSFAAHPDSPLNVMVLFLLLSLASIIGNQINYFVGRLIGPRVFTAKETRIFNKKHLMQAHQFYEKHGGKTIFLARFLPIVRTFVPFVAGVSYMNLVQFTYYNVLSAILWIGSLLAFGYFFGSIPIIKENFSAVIYGIIILSCLPPLVTFLFVQNKKP</sequence>
<feature type="transmembrane region" description="Helical" evidence="7">
    <location>
        <begin position="40"/>
        <end position="56"/>
    </location>
</feature>
<keyword evidence="4 7" id="KW-0812">Transmembrane</keyword>
<protein>
    <submittedName>
        <fullName evidence="9">DedA family protein</fullName>
    </submittedName>
</protein>
<comment type="similarity">
    <text evidence="2 7">Belongs to the DedA family.</text>
</comment>
<evidence type="ECO:0000259" key="8">
    <source>
        <dbReference type="Pfam" id="PF09335"/>
    </source>
</evidence>
<feature type="transmembrane region" description="Helical" evidence="7">
    <location>
        <begin position="163"/>
        <end position="184"/>
    </location>
</feature>
<comment type="subcellular location">
    <subcellularLocation>
        <location evidence="1 7">Cell membrane</location>
        <topology evidence="1 7">Multi-pass membrane protein</topology>
    </subcellularLocation>
</comment>
<reference evidence="9 10" key="1">
    <citation type="submission" date="2018-06" db="EMBL/GenBank/DDBJ databases">
        <authorList>
            <consortium name="Pathogen Informatics"/>
            <person name="Doyle S."/>
        </authorList>
    </citation>
    <scope>NUCLEOTIDE SEQUENCE [LARGE SCALE GENOMIC DNA]</scope>
    <source>
        <strain evidence="9 10">NCTC13315</strain>
    </source>
</reference>
<evidence type="ECO:0000256" key="6">
    <source>
        <dbReference type="ARBA" id="ARBA00023136"/>
    </source>
</evidence>
<dbReference type="InterPro" id="IPR032818">
    <property type="entry name" value="DedA-like"/>
</dbReference>
<evidence type="ECO:0000313" key="10">
    <source>
        <dbReference type="Proteomes" id="UP000254968"/>
    </source>
</evidence>
<dbReference type="AlphaFoldDB" id="A0A378HYX0"/>
<feature type="transmembrane region" description="Helical" evidence="7">
    <location>
        <begin position="190"/>
        <end position="211"/>
    </location>
</feature>
<keyword evidence="5 7" id="KW-1133">Transmembrane helix</keyword>
<dbReference type="PANTHER" id="PTHR30353">
    <property type="entry name" value="INNER MEMBRANE PROTEIN DEDA-RELATED"/>
    <property type="match status" value="1"/>
</dbReference>
<gene>
    <name evidence="9" type="primary">dedA_1</name>
    <name evidence="9" type="ORF">NCTC13315_00633</name>
</gene>
<feature type="transmembrane region" description="Helical" evidence="7">
    <location>
        <begin position="102"/>
        <end position="125"/>
    </location>
</feature>
<keyword evidence="10" id="KW-1185">Reference proteome</keyword>
<organism evidence="9 10">
    <name type="scientific">Legionella beliardensis</name>
    <dbReference type="NCBI Taxonomy" id="91822"/>
    <lineage>
        <taxon>Bacteria</taxon>
        <taxon>Pseudomonadati</taxon>
        <taxon>Pseudomonadota</taxon>
        <taxon>Gammaproteobacteria</taxon>
        <taxon>Legionellales</taxon>
        <taxon>Legionellaceae</taxon>
        <taxon>Legionella</taxon>
    </lineage>
</organism>
<dbReference type="InterPro" id="IPR058127">
    <property type="entry name" value="DedA"/>
</dbReference>
<evidence type="ECO:0000256" key="3">
    <source>
        <dbReference type="ARBA" id="ARBA00022475"/>
    </source>
</evidence>
<feature type="transmembrane region" description="Helical" evidence="7">
    <location>
        <begin position="63"/>
        <end position="82"/>
    </location>
</feature>
<keyword evidence="3 7" id="KW-1003">Cell membrane</keyword>
<dbReference type="Proteomes" id="UP000254968">
    <property type="component" value="Unassembled WGS sequence"/>
</dbReference>
<evidence type="ECO:0000256" key="2">
    <source>
        <dbReference type="ARBA" id="ARBA00010792"/>
    </source>
</evidence>
<feature type="transmembrane region" description="Helical" evidence="7">
    <location>
        <begin position="223"/>
        <end position="243"/>
    </location>
</feature>
<dbReference type="InterPro" id="IPR032816">
    <property type="entry name" value="VTT_dom"/>
</dbReference>
<dbReference type="NCBIfam" id="NF008102">
    <property type="entry name" value="PRK10847.1"/>
    <property type="match status" value="1"/>
</dbReference>
<evidence type="ECO:0000313" key="9">
    <source>
        <dbReference type="EMBL" id="STX28109.1"/>
    </source>
</evidence>
<evidence type="ECO:0000256" key="5">
    <source>
        <dbReference type="ARBA" id="ARBA00022989"/>
    </source>
</evidence>
<name>A0A378HYX0_9GAMM</name>
<evidence type="ECO:0000256" key="7">
    <source>
        <dbReference type="RuleBase" id="RU367016"/>
    </source>
</evidence>
<feature type="domain" description="VTT" evidence="8">
    <location>
        <begin position="82"/>
        <end position="209"/>
    </location>
</feature>
<evidence type="ECO:0000256" key="1">
    <source>
        <dbReference type="ARBA" id="ARBA00004651"/>
    </source>
</evidence>
<accession>A0A378HYX0</accession>